<keyword evidence="1" id="KW-0732">Signal</keyword>
<dbReference type="RefSeq" id="WP_171436458.1">
    <property type="nucleotide sequence ID" value="NZ_JABFJV010000133.1"/>
</dbReference>
<sequence>MRSSLVAALLLSGSAFAAEPRSATTTATACTDSKTQLLQAAKEQGLVINEEQIGTLSSDTGNIVATSIAGFEKIPDTAYAQGVDVAFVYIDSPDAGVPAGYYRVKVRANPEDIQVGKYKAVATLIDATGKEVAQRATRIETFSQEATKSARYGSPMNVGIQQQTIRDYNLTRFFKTVTVILIRPWGTTVIDLFGVDYSDYYGF</sequence>
<evidence type="ECO:0000256" key="1">
    <source>
        <dbReference type="SAM" id="SignalP"/>
    </source>
</evidence>
<dbReference type="EMBL" id="JABFJV010000133">
    <property type="protein sequence ID" value="NOK35878.1"/>
    <property type="molecule type" value="Genomic_DNA"/>
</dbReference>
<protein>
    <submittedName>
        <fullName evidence="2">Uncharacterized protein</fullName>
    </submittedName>
</protein>
<name>A0A7Y4KL89_9BACT</name>
<gene>
    <name evidence="2" type="ORF">HMI49_22005</name>
</gene>
<evidence type="ECO:0000313" key="3">
    <source>
        <dbReference type="Proteomes" id="UP000563426"/>
    </source>
</evidence>
<reference evidence="2 3" key="1">
    <citation type="submission" date="2020-05" db="EMBL/GenBank/DDBJ databases">
        <authorList>
            <person name="Whitworth D."/>
        </authorList>
    </citation>
    <scope>NUCLEOTIDE SEQUENCE [LARGE SCALE GENOMIC DNA]</scope>
    <source>
        <strain evidence="2 3">AB043B</strain>
    </source>
</reference>
<dbReference type="Proteomes" id="UP000563426">
    <property type="component" value="Unassembled WGS sequence"/>
</dbReference>
<evidence type="ECO:0000313" key="2">
    <source>
        <dbReference type="EMBL" id="NOK35878.1"/>
    </source>
</evidence>
<keyword evidence="3" id="KW-1185">Reference proteome</keyword>
<feature type="chain" id="PRO_5030695277" evidence="1">
    <location>
        <begin position="18"/>
        <end position="203"/>
    </location>
</feature>
<proteinExistence type="predicted"/>
<comment type="caution">
    <text evidence="2">The sequence shown here is derived from an EMBL/GenBank/DDBJ whole genome shotgun (WGS) entry which is preliminary data.</text>
</comment>
<organism evidence="2 3">
    <name type="scientific">Corallococcus exercitus</name>
    <dbReference type="NCBI Taxonomy" id="2316736"/>
    <lineage>
        <taxon>Bacteria</taxon>
        <taxon>Pseudomonadati</taxon>
        <taxon>Myxococcota</taxon>
        <taxon>Myxococcia</taxon>
        <taxon>Myxococcales</taxon>
        <taxon>Cystobacterineae</taxon>
        <taxon>Myxococcaceae</taxon>
        <taxon>Corallococcus</taxon>
    </lineage>
</organism>
<feature type="signal peptide" evidence="1">
    <location>
        <begin position="1"/>
        <end position="17"/>
    </location>
</feature>
<dbReference type="AlphaFoldDB" id="A0A7Y4KL89"/>
<accession>A0A7Y4KL89</accession>